<dbReference type="EMBL" id="UYRW01002502">
    <property type="protein sequence ID" value="VDK85444.1"/>
    <property type="molecule type" value="Genomic_DNA"/>
</dbReference>
<keyword evidence="3" id="KW-1185">Reference proteome</keyword>
<protein>
    <submittedName>
        <fullName evidence="4">Protein Wnt</fullName>
    </submittedName>
</protein>
<evidence type="ECO:0000256" key="1">
    <source>
        <dbReference type="SAM" id="MobiDB-lite"/>
    </source>
</evidence>
<name>A0A182EGK5_ONCOC</name>
<feature type="compositionally biased region" description="Basic and acidic residues" evidence="1">
    <location>
        <begin position="26"/>
        <end position="38"/>
    </location>
</feature>
<reference evidence="4" key="1">
    <citation type="submission" date="2016-06" db="UniProtKB">
        <authorList>
            <consortium name="WormBaseParasite"/>
        </authorList>
    </citation>
    <scope>IDENTIFICATION</scope>
</reference>
<evidence type="ECO:0000313" key="3">
    <source>
        <dbReference type="Proteomes" id="UP000271087"/>
    </source>
</evidence>
<feature type="region of interest" description="Disordered" evidence="1">
    <location>
        <begin position="26"/>
        <end position="53"/>
    </location>
</feature>
<dbReference type="WBParaSite" id="nOo.2.0.1.t07227-RA">
    <property type="protein sequence ID" value="nOo.2.0.1.t07227-RA"/>
    <property type="gene ID" value="nOo.2.0.1.g07227"/>
</dbReference>
<sequence length="87" mass="10144">MPRKRSNLGHHIRAAEGMHRLIANQTEEKRASVNERTKQRMAQMRAERRQPDFRMHGCEHVDLALNSEYNPADYYSLSPHVLISTMA</sequence>
<gene>
    <name evidence="2" type="ORF">NOO_LOCUS7227</name>
</gene>
<dbReference type="Proteomes" id="UP000271087">
    <property type="component" value="Unassembled WGS sequence"/>
</dbReference>
<evidence type="ECO:0000313" key="2">
    <source>
        <dbReference type="EMBL" id="VDK85444.1"/>
    </source>
</evidence>
<organism evidence="4">
    <name type="scientific">Onchocerca ochengi</name>
    <name type="common">Filarial nematode worm</name>
    <dbReference type="NCBI Taxonomy" id="42157"/>
    <lineage>
        <taxon>Eukaryota</taxon>
        <taxon>Metazoa</taxon>
        <taxon>Ecdysozoa</taxon>
        <taxon>Nematoda</taxon>
        <taxon>Chromadorea</taxon>
        <taxon>Rhabditida</taxon>
        <taxon>Spirurina</taxon>
        <taxon>Spiruromorpha</taxon>
        <taxon>Filarioidea</taxon>
        <taxon>Onchocercidae</taxon>
        <taxon>Onchocerca</taxon>
    </lineage>
</organism>
<evidence type="ECO:0000313" key="4">
    <source>
        <dbReference type="WBParaSite" id="nOo.2.0.1.t07227-RA"/>
    </source>
</evidence>
<reference evidence="2 3" key="2">
    <citation type="submission" date="2018-08" db="EMBL/GenBank/DDBJ databases">
        <authorList>
            <person name="Laetsch R D."/>
            <person name="Stevens L."/>
            <person name="Kumar S."/>
            <person name="Blaxter L. M."/>
        </authorList>
    </citation>
    <scope>NUCLEOTIDE SEQUENCE [LARGE SCALE GENOMIC DNA]</scope>
</reference>
<dbReference type="AlphaFoldDB" id="A0A182EGK5"/>
<proteinExistence type="predicted"/>
<accession>A0A182EGK5</accession>